<dbReference type="KEGG" id="das:Daes_2661"/>
<reference evidence="2" key="1">
    <citation type="submission" date="2010-12" db="EMBL/GenBank/DDBJ databases">
        <title>Complete sequence of Desulfovibrio aespoeensis Aspo-2.</title>
        <authorList>
            <consortium name="US DOE Joint Genome Institute"/>
            <person name="Lucas S."/>
            <person name="Copeland A."/>
            <person name="Lapidus A."/>
            <person name="Cheng J.-F."/>
            <person name="Goodwin L."/>
            <person name="Pitluck S."/>
            <person name="Chertkov O."/>
            <person name="Misra M."/>
            <person name="Detter J.C."/>
            <person name="Han C."/>
            <person name="Tapia R."/>
            <person name="Land M."/>
            <person name="Hauser L."/>
            <person name="Kyrpides N."/>
            <person name="Ivanova N."/>
            <person name="Ovchinnikova G."/>
            <person name="Pedersen K."/>
            <person name="Jagevall S."/>
            <person name="Hazen T."/>
            <person name="Woyke T."/>
        </authorList>
    </citation>
    <scope>NUCLEOTIDE SEQUENCE [LARGE SCALE GENOMIC DNA]</scope>
    <source>
        <strain evidence="2">ATCC 700646 / DSM 10631 / Aspo-2</strain>
    </source>
</reference>
<protein>
    <submittedName>
        <fullName evidence="1">Uncharacterized protein</fullName>
    </submittedName>
</protein>
<dbReference type="STRING" id="643562.Daes_2661"/>
<evidence type="ECO:0000313" key="1">
    <source>
        <dbReference type="EMBL" id="ADU63657.1"/>
    </source>
</evidence>
<evidence type="ECO:0000313" key="2">
    <source>
        <dbReference type="Proteomes" id="UP000002191"/>
    </source>
</evidence>
<dbReference type="Proteomes" id="UP000002191">
    <property type="component" value="Chromosome"/>
</dbReference>
<dbReference type="AlphaFoldDB" id="E6VW97"/>
<sequence>MNGNTDFPMKEGKTPEGLTSLDALMAPSDIQSCAPACEPDSDAPC</sequence>
<name>E6VW97_PSEA9</name>
<accession>E6VW97</accession>
<keyword evidence="2" id="KW-1185">Reference proteome</keyword>
<proteinExistence type="predicted"/>
<dbReference type="HOGENOM" id="CLU_3198897_0_0_7"/>
<organism evidence="1 2">
    <name type="scientific">Pseudodesulfovibrio aespoeensis (strain ATCC 700646 / DSM 10631 / Aspo-2)</name>
    <name type="common">Desulfovibrio aespoeensis</name>
    <dbReference type="NCBI Taxonomy" id="643562"/>
    <lineage>
        <taxon>Bacteria</taxon>
        <taxon>Pseudomonadati</taxon>
        <taxon>Thermodesulfobacteriota</taxon>
        <taxon>Desulfovibrionia</taxon>
        <taxon>Desulfovibrionales</taxon>
        <taxon>Desulfovibrionaceae</taxon>
    </lineage>
</organism>
<reference evidence="1 2" key="2">
    <citation type="journal article" date="2014" name="Genome Announc.">
        <title>Complete Genome Sequence of the Subsurface, Mesophilic Sulfate-Reducing Bacterium Desulfovibrio aespoeensis Aspo-2.</title>
        <authorList>
            <person name="Pedersen K."/>
            <person name="Bengtsson A."/>
            <person name="Edlund J."/>
            <person name="Rabe L."/>
            <person name="Hazen T."/>
            <person name="Chakraborty R."/>
            <person name="Goodwin L."/>
            <person name="Shapiro N."/>
        </authorList>
    </citation>
    <scope>NUCLEOTIDE SEQUENCE [LARGE SCALE GENOMIC DNA]</scope>
    <source>
        <strain evidence="2">ATCC 700646 / DSM 10631 / Aspo-2</strain>
    </source>
</reference>
<gene>
    <name evidence="1" type="ordered locus">Daes_2661</name>
</gene>
<dbReference type="EMBL" id="CP002431">
    <property type="protein sequence ID" value="ADU63657.1"/>
    <property type="molecule type" value="Genomic_DNA"/>
</dbReference>